<feature type="compositionally biased region" description="Polar residues" evidence="1">
    <location>
        <begin position="27"/>
        <end position="45"/>
    </location>
</feature>
<protein>
    <recommendedName>
        <fullName evidence="3">BESS domain-containing protein</fullName>
    </recommendedName>
</protein>
<organism evidence="2">
    <name type="scientific">Schizaphis graminum</name>
    <name type="common">Green bug aphid</name>
    <dbReference type="NCBI Taxonomy" id="13262"/>
    <lineage>
        <taxon>Eukaryota</taxon>
        <taxon>Metazoa</taxon>
        <taxon>Ecdysozoa</taxon>
        <taxon>Arthropoda</taxon>
        <taxon>Hexapoda</taxon>
        <taxon>Insecta</taxon>
        <taxon>Pterygota</taxon>
        <taxon>Neoptera</taxon>
        <taxon>Paraneoptera</taxon>
        <taxon>Hemiptera</taxon>
        <taxon>Sternorrhyncha</taxon>
        <taxon>Aphidomorpha</taxon>
        <taxon>Aphidoidea</taxon>
        <taxon>Aphididae</taxon>
        <taxon>Aphidini</taxon>
        <taxon>Schizaphis</taxon>
    </lineage>
</organism>
<reference evidence="2" key="1">
    <citation type="submission" date="2018-04" db="EMBL/GenBank/DDBJ databases">
        <title>Transcriptome of Schizaphis graminum biotype I.</title>
        <authorList>
            <person name="Scully E.D."/>
            <person name="Geib S.M."/>
            <person name="Palmer N.A."/>
            <person name="Koch K."/>
            <person name="Bradshaw J."/>
            <person name="Heng-Moss T."/>
            <person name="Sarath G."/>
        </authorList>
    </citation>
    <scope>NUCLEOTIDE SEQUENCE</scope>
</reference>
<evidence type="ECO:0000313" key="2">
    <source>
        <dbReference type="EMBL" id="MBY15662.1"/>
    </source>
</evidence>
<feature type="region of interest" description="Disordered" evidence="1">
    <location>
        <begin position="1"/>
        <end position="52"/>
    </location>
</feature>
<dbReference type="EMBL" id="GGMR01003043">
    <property type="protein sequence ID" value="MBY15662.1"/>
    <property type="molecule type" value="Transcribed_RNA"/>
</dbReference>
<proteinExistence type="predicted"/>
<dbReference type="AlphaFoldDB" id="A0A2S2NFG0"/>
<name>A0A2S2NFG0_SCHGA</name>
<accession>A0A2S2NFG0</accession>
<sequence>MSNVREEIVEDKFNDNETSNRKEQLDGSFSETLQPINPLTSSTSIRTERQKEHTAVSNINKVLEKLNKKQQVTTGSLNTVEMLILSHAKTMKTFSPKRQAIAKHKFQILSEI</sequence>
<evidence type="ECO:0008006" key="3">
    <source>
        <dbReference type="Google" id="ProtNLM"/>
    </source>
</evidence>
<feature type="compositionally biased region" description="Basic and acidic residues" evidence="1">
    <location>
        <begin position="1"/>
        <end position="25"/>
    </location>
</feature>
<evidence type="ECO:0000256" key="1">
    <source>
        <dbReference type="SAM" id="MobiDB-lite"/>
    </source>
</evidence>
<gene>
    <name evidence="2" type="ORF">g.7429</name>
</gene>